<dbReference type="GO" id="GO:0016787">
    <property type="term" value="F:hydrolase activity"/>
    <property type="evidence" value="ECO:0007669"/>
    <property type="project" value="UniProtKB-KW"/>
</dbReference>
<dbReference type="RefSeq" id="WP_116008519.1">
    <property type="nucleotide sequence ID" value="NZ_QUOU01000001.1"/>
</dbReference>
<dbReference type="InterPro" id="IPR011234">
    <property type="entry name" value="Fumarylacetoacetase-like_C"/>
</dbReference>
<evidence type="ECO:0000259" key="3">
    <source>
        <dbReference type="Pfam" id="PF01557"/>
    </source>
</evidence>
<feature type="domain" description="Fumarylacetoacetase-like C-terminal" evidence="3">
    <location>
        <begin position="240"/>
        <end position="381"/>
    </location>
</feature>
<dbReference type="Proteomes" id="UP000256478">
    <property type="component" value="Unassembled WGS sequence"/>
</dbReference>
<protein>
    <submittedName>
        <fullName evidence="4">Fumarylacetoacetate hydrolase</fullName>
    </submittedName>
</protein>
<keyword evidence="4" id="KW-0378">Hydrolase</keyword>
<dbReference type="Gene3D" id="3.90.850.10">
    <property type="entry name" value="Fumarylacetoacetase-like, C-terminal domain"/>
    <property type="match status" value="1"/>
</dbReference>
<dbReference type="Pfam" id="PF01557">
    <property type="entry name" value="FAA_hydrolase"/>
    <property type="match status" value="1"/>
</dbReference>
<dbReference type="SUPFAM" id="SSF56529">
    <property type="entry name" value="FAH"/>
    <property type="match status" value="1"/>
</dbReference>
<dbReference type="GO" id="GO:0044281">
    <property type="term" value="P:small molecule metabolic process"/>
    <property type="evidence" value="ECO:0007669"/>
    <property type="project" value="UniProtKB-ARBA"/>
</dbReference>
<evidence type="ECO:0000313" key="5">
    <source>
        <dbReference type="Proteomes" id="UP000256478"/>
    </source>
</evidence>
<accession>A0A3E0TSH5</accession>
<gene>
    <name evidence="4" type="ORF">DXX93_13275</name>
</gene>
<dbReference type="OrthoDB" id="9779415at2"/>
<evidence type="ECO:0000313" key="4">
    <source>
        <dbReference type="EMBL" id="REL27439.1"/>
    </source>
</evidence>
<dbReference type="InterPro" id="IPR051121">
    <property type="entry name" value="FAH"/>
</dbReference>
<name>A0A3E0TSH5_9GAMM</name>
<comment type="caution">
    <text evidence="4">The sequence shown here is derived from an EMBL/GenBank/DDBJ whole genome shotgun (WGS) entry which is preliminary data.</text>
</comment>
<evidence type="ECO:0000256" key="2">
    <source>
        <dbReference type="ARBA" id="ARBA00022723"/>
    </source>
</evidence>
<keyword evidence="2" id="KW-0479">Metal-binding</keyword>
<reference evidence="4 5" key="1">
    <citation type="submission" date="2018-08" db="EMBL/GenBank/DDBJ databases">
        <title>Thalassotalea euphylliae genome.</title>
        <authorList>
            <person name="Summers S."/>
            <person name="Rice S.A."/>
            <person name="Freckelton M.L."/>
            <person name="Nedved B.T."/>
            <person name="Hadfield M.G."/>
        </authorList>
    </citation>
    <scope>NUCLEOTIDE SEQUENCE [LARGE SCALE GENOMIC DNA]</scope>
    <source>
        <strain evidence="4 5">H1</strain>
    </source>
</reference>
<dbReference type="PANTHER" id="PTHR42796:SF7">
    <property type="entry name" value="2-DEHYDRO-3-DEOXY-D-ARABINONATE DEHYDRATASE"/>
    <property type="match status" value="1"/>
</dbReference>
<dbReference type="AlphaFoldDB" id="A0A3E0TSH5"/>
<comment type="similarity">
    <text evidence="1">Belongs to the FAH family.</text>
</comment>
<dbReference type="PANTHER" id="PTHR42796">
    <property type="entry name" value="FUMARYLACETOACETATE HYDROLASE DOMAIN-CONTAINING PROTEIN 2A-RELATED"/>
    <property type="match status" value="1"/>
</dbReference>
<sequence>MTDLRHYQTVKDFSLQGCIPSDQGTWLGRAWLPADQSPLGVAGPVVITVRQNSVLALTDHYLTIADVLADSNAVQTMNNAQGHLIGSLSEILDNSVFYHRAPLLSDQTKPVLLSPNDIQSLKACGVTFAASMLERVIEERALGDPTKAEAIRAMVHETVGDIGSIVPGSDQAMALKQQLIEQGMWSQYLEVGIGPDVEVFTKGQPMSAIACGQELGILATSQWNNPEPEIALLINAQGQCLGAALANDVNLRDYEGRSALLLGKAKDQNGASPIGPLFRLFDADFTLGDAMNAEITLTITGEDGFVSQGANIMSQISRTPEDIIKQVCNSSHQYPDGITMMLGTMFAPTDDRHEPGMGFTHEIGDRVEISTPKLGKLVNWVNHCHQIPRWQYGINELMNFICDVKLKQSA</sequence>
<organism evidence="4 5">
    <name type="scientific">Thalassotalea euphylliae</name>
    <dbReference type="NCBI Taxonomy" id="1655234"/>
    <lineage>
        <taxon>Bacteria</taxon>
        <taxon>Pseudomonadati</taxon>
        <taxon>Pseudomonadota</taxon>
        <taxon>Gammaproteobacteria</taxon>
        <taxon>Alteromonadales</taxon>
        <taxon>Colwelliaceae</taxon>
        <taxon>Thalassotalea</taxon>
    </lineage>
</organism>
<dbReference type="InterPro" id="IPR036663">
    <property type="entry name" value="Fumarylacetoacetase_C_sf"/>
</dbReference>
<evidence type="ECO:0000256" key="1">
    <source>
        <dbReference type="ARBA" id="ARBA00010211"/>
    </source>
</evidence>
<dbReference type="GO" id="GO:0046872">
    <property type="term" value="F:metal ion binding"/>
    <property type="evidence" value="ECO:0007669"/>
    <property type="project" value="UniProtKB-KW"/>
</dbReference>
<proteinExistence type="inferred from homology"/>
<dbReference type="EMBL" id="QUOU01000001">
    <property type="protein sequence ID" value="REL27439.1"/>
    <property type="molecule type" value="Genomic_DNA"/>
</dbReference>